<evidence type="ECO:0000313" key="2">
    <source>
        <dbReference type="EMBL" id="KAF7511538.1"/>
    </source>
</evidence>
<proteinExistence type="predicted"/>
<evidence type="ECO:0000256" key="1">
    <source>
        <dbReference type="SAM" id="MobiDB-lite"/>
    </source>
</evidence>
<dbReference type="AlphaFoldDB" id="A0A8H7ALW7"/>
<dbReference type="Proteomes" id="UP000606974">
    <property type="component" value="Unassembled WGS sequence"/>
</dbReference>
<gene>
    <name evidence="2" type="ORF">GJ744_004126</name>
</gene>
<evidence type="ECO:0000313" key="3">
    <source>
        <dbReference type="Proteomes" id="UP000606974"/>
    </source>
</evidence>
<feature type="compositionally biased region" description="Pro residues" evidence="1">
    <location>
        <begin position="96"/>
        <end position="105"/>
    </location>
</feature>
<feature type="region of interest" description="Disordered" evidence="1">
    <location>
        <begin position="88"/>
        <end position="125"/>
    </location>
</feature>
<keyword evidence="3" id="KW-1185">Reference proteome</keyword>
<feature type="region of interest" description="Disordered" evidence="1">
    <location>
        <begin position="416"/>
        <end position="447"/>
    </location>
</feature>
<sequence>MGGLAFADEQPPLYTPRMPLAVYSYARDHLLSTLRSFYAQAECPIEAPGKTDYGDIDILVAEPLHHFDSHHIAAATRAVKHKKPAGSQTTHFAIPWPKPAPPTPPAKDSAAAADAAPTDDNDDDDDGAKYIQLDLHLCHASSFRWELFHQAHGDLWSIIGSHIRRLGLTANNSGLYIRIEEMEARNKNAARILLTTSPSETLRFLGLDEKAYWRRFESVDALFAYAASCRFFDPRRYKDWEAAAKGEGLKANDRARARKRPLFRSWFEAYLPAHGHDEPVDAVAAVMSRQEVVDEAKRWFGVGDQYDERRRRGLQDINRDKMWTRIRKESGIGDDSIGAVMRGVKREVVGADDEAEQGGVHLTTLQRAYTHTDCDTAVQWVRDHWREIEEKQLAYEKEKSTVNLLAKLDRMRAEGKADDGTRLGKAKKKQLAADAAGQETGLDLNVA</sequence>
<dbReference type="EMBL" id="JAACFV010000019">
    <property type="protein sequence ID" value="KAF7511538.1"/>
    <property type="molecule type" value="Genomic_DNA"/>
</dbReference>
<accession>A0A8H7ALW7</accession>
<comment type="caution">
    <text evidence="2">The sequence shown here is derived from an EMBL/GenBank/DDBJ whole genome shotgun (WGS) entry which is preliminary data.</text>
</comment>
<feature type="compositionally biased region" description="Low complexity" evidence="1">
    <location>
        <begin position="106"/>
        <end position="116"/>
    </location>
</feature>
<organism evidence="2 3">
    <name type="scientific">Endocarpon pusillum</name>
    <dbReference type="NCBI Taxonomy" id="364733"/>
    <lineage>
        <taxon>Eukaryota</taxon>
        <taxon>Fungi</taxon>
        <taxon>Dikarya</taxon>
        <taxon>Ascomycota</taxon>
        <taxon>Pezizomycotina</taxon>
        <taxon>Eurotiomycetes</taxon>
        <taxon>Chaetothyriomycetidae</taxon>
        <taxon>Verrucariales</taxon>
        <taxon>Verrucariaceae</taxon>
        <taxon>Endocarpon</taxon>
    </lineage>
</organism>
<protein>
    <submittedName>
        <fullName evidence="2">Uncharacterized protein</fullName>
    </submittedName>
</protein>
<dbReference type="OrthoDB" id="4708870at2759"/>
<reference evidence="2" key="1">
    <citation type="submission" date="2020-02" db="EMBL/GenBank/DDBJ databases">
        <authorList>
            <person name="Palmer J.M."/>
        </authorList>
    </citation>
    <scope>NUCLEOTIDE SEQUENCE</scope>
    <source>
        <strain evidence="2">EPUS1.4</strain>
        <tissue evidence="2">Thallus</tissue>
    </source>
</reference>
<name>A0A8H7ALW7_9EURO</name>